<sequence length="222" mass="23828">MKTFSLPLLALALAAPLSVSAAELPQSAELKYSGSYGIPATMTFNRNGNSYKIVSHIKVPLYNIRFESGGTISGNRLIPSYYKDVRGGKTYAEAKFGGGKVTYGKAGEQKTEAASGTTMDLFTLAWQLAANDASLPSGLRITNGKKIYRVGGLNKTGSGQYKISGGKTEINKYRIQRGDSTVNYAFAPAFNNIPAQITYTDDGKTYDLKLTSIKINGQAVKP</sequence>
<gene>
    <name evidence="2" type="ORF">BV912_10340</name>
</gene>
<organism evidence="2 3">
    <name type="scientific">Neisseria dumasiana</name>
    <dbReference type="NCBI Taxonomy" id="1931275"/>
    <lineage>
        <taxon>Bacteria</taxon>
        <taxon>Pseudomonadati</taxon>
        <taxon>Pseudomonadota</taxon>
        <taxon>Betaproteobacteria</taxon>
        <taxon>Neisseriales</taxon>
        <taxon>Neisseriaceae</taxon>
        <taxon>Neisseria</taxon>
    </lineage>
</organism>
<dbReference type="AlphaFoldDB" id="A0A1X3DDG8"/>
<accession>A0A1X3DDG8</accession>
<reference evidence="3" key="1">
    <citation type="submission" date="2017-01" db="EMBL/GenBank/DDBJ databases">
        <authorList>
            <person name="Mah S.A."/>
            <person name="Swanson W.J."/>
            <person name="Moy G.W."/>
            <person name="Vacquier V.D."/>
        </authorList>
    </citation>
    <scope>NUCLEOTIDE SEQUENCE [LARGE SCALE GENOMIC DNA]</scope>
    <source>
        <strain evidence="3">124861</strain>
    </source>
</reference>
<evidence type="ECO:0000313" key="3">
    <source>
        <dbReference type="Proteomes" id="UP000193303"/>
    </source>
</evidence>
<dbReference type="RefSeq" id="WP_085360341.1">
    <property type="nucleotide sequence ID" value="NZ_MTAB01000029.1"/>
</dbReference>
<evidence type="ECO:0000313" key="2">
    <source>
        <dbReference type="EMBL" id="OSI17999.1"/>
    </source>
</evidence>
<evidence type="ECO:0000256" key="1">
    <source>
        <dbReference type="SAM" id="SignalP"/>
    </source>
</evidence>
<keyword evidence="1" id="KW-0732">Signal</keyword>
<feature type="signal peptide" evidence="1">
    <location>
        <begin position="1"/>
        <end position="21"/>
    </location>
</feature>
<comment type="caution">
    <text evidence="2">The sequence shown here is derived from an EMBL/GenBank/DDBJ whole genome shotgun (WGS) entry which is preliminary data.</text>
</comment>
<name>A0A1X3DDG8_9NEIS</name>
<feature type="chain" id="PRO_5012530115" evidence="1">
    <location>
        <begin position="22"/>
        <end position="222"/>
    </location>
</feature>
<protein>
    <submittedName>
        <fullName evidence="2">DUF3108 domain-containing protein</fullName>
    </submittedName>
</protein>
<dbReference type="STRING" id="1931275.BV914_05650"/>
<proteinExistence type="predicted"/>
<dbReference type="Proteomes" id="UP000193303">
    <property type="component" value="Unassembled WGS sequence"/>
</dbReference>
<dbReference type="EMBL" id="MTAB01000029">
    <property type="protein sequence ID" value="OSI17999.1"/>
    <property type="molecule type" value="Genomic_DNA"/>
</dbReference>
<dbReference type="OrthoDB" id="5672750at2"/>